<dbReference type="STRING" id="1423755.FC40_GL000763"/>
<dbReference type="InterPro" id="IPR004107">
    <property type="entry name" value="Integrase_SAM-like_N"/>
</dbReference>
<keyword evidence="1 2" id="KW-0238">DNA-binding</keyword>
<keyword evidence="5" id="KW-1185">Reference proteome</keyword>
<organism evidence="4 5">
    <name type="scientific">Ligilactobacillus hayakitensis DSM 18933 = JCM 14209</name>
    <dbReference type="NCBI Taxonomy" id="1423755"/>
    <lineage>
        <taxon>Bacteria</taxon>
        <taxon>Bacillati</taxon>
        <taxon>Bacillota</taxon>
        <taxon>Bacilli</taxon>
        <taxon>Lactobacillales</taxon>
        <taxon>Lactobacillaceae</taxon>
        <taxon>Ligilactobacillus</taxon>
    </lineage>
</organism>
<reference evidence="4 5" key="1">
    <citation type="journal article" date="2015" name="Genome Announc.">
        <title>Expanding the biotechnology potential of lactobacilli through comparative genomics of 213 strains and associated genera.</title>
        <authorList>
            <person name="Sun Z."/>
            <person name="Harris H.M."/>
            <person name="McCann A."/>
            <person name="Guo C."/>
            <person name="Argimon S."/>
            <person name="Zhang W."/>
            <person name="Yang X."/>
            <person name="Jeffery I.B."/>
            <person name="Cooney J.C."/>
            <person name="Kagawa T.F."/>
            <person name="Liu W."/>
            <person name="Song Y."/>
            <person name="Salvetti E."/>
            <person name="Wrobel A."/>
            <person name="Rasinkangas P."/>
            <person name="Parkhill J."/>
            <person name="Rea M.C."/>
            <person name="O'Sullivan O."/>
            <person name="Ritari J."/>
            <person name="Douillard F.P."/>
            <person name="Paul Ross R."/>
            <person name="Yang R."/>
            <person name="Briner A.E."/>
            <person name="Felis G.E."/>
            <person name="de Vos W.M."/>
            <person name="Barrangou R."/>
            <person name="Klaenhammer T.R."/>
            <person name="Caufield P.W."/>
            <person name="Cui Y."/>
            <person name="Zhang H."/>
            <person name="O'Toole P.W."/>
        </authorList>
    </citation>
    <scope>NUCLEOTIDE SEQUENCE [LARGE SCALE GENOMIC DNA]</scope>
    <source>
        <strain evidence="4 5">DSM 18933</strain>
    </source>
</reference>
<proteinExistence type="predicted"/>
<dbReference type="Gene3D" id="1.10.150.130">
    <property type="match status" value="1"/>
</dbReference>
<evidence type="ECO:0000313" key="4">
    <source>
        <dbReference type="EMBL" id="KRM18974.1"/>
    </source>
</evidence>
<dbReference type="PATRIC" id="fig|1423755.3.peg.816"/>
<name>A0A0R1WMF3_9LACO</name>
<dbReference type="InterPro" id="IPR010998">
    <property type="entry name" value="Integrase_recombinase_N"/>
</dbReference>
<dbReference type="OrthoDB" id="2328477at2"/>
<dbReference type="eggNOG" id="COG4974">
    <property type="taxonomic scope" value="Bacteria"/>
</dbReference>
<comment type="caution">
    <text evidence="4">The sequence shown here is derived from an EMBL/GenBank/DDBJ whole genome shotgun (WGS) entry which is preliminary data.</text>
</comment>
<protein>
    <submittedName>
        <fullName evidence="4">Integrase recombinase xerD</fullName>
    </submittedName>
</protein>
<dbReference type="GO" id="GO:0015074">
    <property type="term" value="P:DNA integration"/>
    <property type="evidence" value="ECO:0007669"/>
    <property type="project" value="InterPro"/>
</dbReference>
<dbReference type="Pfam" id="PF02899">
    <property type="entry name" value="Phage_int_SAM_1"/>
    <property type="match status" value="1"/>
</dbReference>
<dbReference type="GO" id="GO:0003677">
    <property type="term" value="F:DNA binding"/>
    <property type="evidence" value="ECO:0007669"/>
    <property type="project" value="UniProtKB-UniRule"/>
</dbReference>
<dbReference type="RefSeq" id="WP_025022053.1">
    <property type="nucleotide sequence ID" value="NZ_AZGD01000090.1"/>
</dbReference>
<dbReference type="AlphaFoldDB" id="A0A0R1WMF3"/>
<sequence>MKIPYQEIFENMLRTQKTLENNTINSILSDVENFFKFINHLHNNPVTIDKIEDIDVKAYLRFLIEDKQIKNSTYNKILSHLNTYFRFIFSMKLSPNYPTLNIKGKDKVSSKDELTTTNWTKYLPEILLNPEISYYTKLTLLLLKKYYPIKDIIAPGFYKKLDSISFSDIESKFLEEFFVFIAPLQKKQETNDLFIKQRQQNIAHPQLSLPALHKYLKKDQPMINFDLSPKKLRQEVILEYLSKNELSSSEELLEVLHLDDKQSLRYYLNLM</sequence>
<dbReference type="SUPFAM" id="SSF47823">
    <property type="entry name" value="lambda integrase-like, N-terminal domain"/>
    <property type="match status" value="1"/>
</dbReference>
<evidence type="ECO:0000313" key="5">
    <source>
        <dbReference type="Proteomes" id="UP000051054"/>
    </source>
</evidence>
<feature type="domain" description="Core-binding (CB)" evidence="3">
    <location>
        <begin position="1"/>
        <end position="89"/>
    </location>
</feature>
<dbReference type="EMBL" id="AZGD01000090">
    <property type="protein sequence ID" value="KRM18974.1"/>
    <property type="molecule type" value="Genomic_DNA"/>
</dbReference>
<evidence type="ECO:0000256" key="1">
    <source>
        <dbReference type="ARBA" id="ARBA00023125"/>
    </source>
</evidence>
<dbReference type="Proteomes" id="UP000051054">
    <property type="component" value="Unassembled WGS sequence"/>
</dbReference>
<gene>
    <name evidence="4" type="ORF">FC40_GL000763</name>
</gene>
<evidence type="ECO:0000259" key="3">
    <source>
        <dbReference type="PROSITE" id="PS51900"/>
    </source>
</evidence>
<dbReference type="InterPro" id="IPR044068">
    <property type="entry name" value="CB"/>
</dbReference>
<evidence type="ECO:0000256" key="2">
    <source>
        <dbReference type="PROSITE-ProRule" id="PRU01248"/>
    </source>
</evidence>
<accession>A0A0R1WMF3</accession>
<dbReference type="PROSITE" id="PS51900">
    <property type="entry name" value="CB"/>
    <property type="match status" value="1"/>
</dbReference>